<keyword evidence="13" id="KW-0395">Inflammatory response</keyword>
<dbReference type="Pfam" id="PF13855">
    <property type="entry name" value="LRR_8"/>
    <property type="match status" value="4"/>
</dbReference>
<dbReference type="InterPro" id="IPR035897">
    <property type="entry name" value="Toll_tir_struct_dom_sf"/>
</dbReference>
<evidence type="ECO:0000313" key="17">
    <source>
        <dbReference type="RefSeq" id="XP_028288635.1"/>
    </source>
</evidence>
<evidence type="ECO:0000256" key="3">
    <source>
        <dbReference type="ARBA" id="ARBA00022588"/>
    </source>
</evidence>
<dbReference type="GO" id="GO:0005886">
    <property type="term" value="C:plasma membrane"/>
    <property type="evidence" value="ECO:0007669"/>
    <property type="project" value="TreeGrafter"/>
</dbReference>
<dbReference type="PROSITE" id="PS50104">
    <property type="entry name" value="TIR"/>
    <property type="match status" value="1"/>
</dbReference>
<evidence type="ECO:0000313" key="16">
    <source>
        <dbReference type="Proteomes" id="UP000515145"/>
    </source>
</evidence>
<keyword evidence="5" id="KW-0812">Transmembrane</keyword>
<dbReference type="GO" id="GO:0038023">
    <property type="term" value="F:signaling receptor activity"/>
    <property type="evidence" value="ECO:0007669"/>
    <property type="project" value="TreeGrafter"/>
</dbReference>
<feature type="signal peptide" evidence="14">
    <location>
        <begin position="1"/>
        <end position="35"/>
    </location>
</feature>
<keyword evidence="4" id="KW-0433">Leucine-rich repeat</keyword>
<dbReference type="CTD" id="403135"/>
<dbReference type="Gene3D" id="3.40.50.10140">
    <property type="entry name" value="Toll/interleukin-1 receptor homology (TIR) domain"/>
    <property type="match status" value="1"/>
</dbReference>
<dbReference type="AlphaFoldDB" id="A0A6P7KGN3"/>
<dbReference type="FunFam" id="3.80.10.10:FF:000770">
    <property type="entry name" value="Uncharacterized protein"/>
    <property type="match status" value="1"/>
</dbReference>
<proteinExistence type="inferred from homology"/>
<keyword evidence="6 14" id="KW-0732">Signal</keyword>
<keyword evidence="3" id="KW-0399">Innate immunity</keyword>
<evidence type="ECO:0000256" key="10">
    <source>
        <dbReference type="ARBA" id="ARBA00023136"/>
    </source>
</evidence>
<dbReference type="SUPFAM" id="SSF52200">
    <property type="entry name" value="Toll/Interleukin receptor TIR domain"/>
    <property type="match status" value="1"/>
</dbReference>
<dbReference type="PROSITE" id="PS51450">
    <property type="entry name" value="LRR"/>
    <property type="match status" value="2"/>
</dbReference>
<accession>A0A6P7KGN3</accession>
<name>A0A6P7KGN3_9TELE</name>
<dbReference type="InterPro" id="IPR003591">
    <property type="entry name" value="Leu-rich_rpt_typical-subtyp"/>
</dbReference>
<dbReference type="InterPro" id="IPR000157">
    <property type="entry name" value="TIR_dom"/>
</dbReference>
<dbReference type="RefSeq" id="XP_028288635.1">
    <property type="nucleotide sequence ID" value="XM_028432834.1"/>
</dbReference>
<dbReference type="FunFam" id="3.40.50.10140:FF:000001">
    <property type="entry name" value="Toll-like receptor 2"/>
    <property type="match status" value="1"/>
</dbReference>
<evidence type="ECO:0000256" key="2">
    <source>
        <dbReference type="ARBA" id="ARBA00009634"/>
    </source>
</evidence>
<feature type="chain" id="PRO_5028320569" evidence="14">
    <location>
        <begin position="36"/>
        <end position="965"/>
    </location>
</feature>
<evidence type="ECO:0000256" key="4">
    <source>
        <dbReference type="ARBA" id="ARBA00022614"/>
    </source>
</evidence>
<dbReference type="GO" id="GO:0007165">
    <property type="term" value="P:signal transduction"/>
    <property type="evidence" value="ECO:0007669"/>
    <property type="project" value="InterPro"/>
</dbReference>
<dbReference type="SUPFAM" id="SSF52058">
    <property type="entry name" value="L domain-like"/>
    <property type="match status" value="3"/>
</dbReference>
<dbReference type="Pfam" id="PF01582">
    <property type="entry name" value="TIR"/>
    <property type="match status" value="1"/>
</dbReference>
<comment type="similarity">
    <text evidence="2">Belongs to the Toll-like receptor family.</text>
</comment>
<keyword evidence="12" id="KW-0325">Glycoprotein</keyword>
<dbReference type="GeneID" id="114453140"/>
<keyword evidence="9" id="KW-1133">Transmembrane helix</keyword>
<dbReference type="SMART" id="SM00255">
    <property type="entry name" value="TIR"/>
    <property type="match status" value="1"/>
</dbReference>
<dbReference type="PANTHER" id="PTHR24365">
    <property type="entry name" value="TOLL-LIKE RECEPTOR"/>
    <property type="match status" value="1"/>
</dbReference>
<dbReference type="OrthoDB" id="1421090at2759"/>
<dbReference type="InterPro" id="IPR032675">
    <property type="entry name" value="LRR_dom_sf"/>
</dbReference>
<dbReference type="GO" id="GO:0045087">
    <property type="term" value="P:innate immune response"/>
    <property type="evidence" value="ECO:0007669"/>
    <property type="project" value="UniProtKB-KW"/>
</dbReference>
<comment type="subcellular location">
    <subcellularLocation>
        <location evidence="1">Membrane</location>
        <topology evidence="1">Single-pass type I membrane protein</topology>
    </subcellularLocation>
</comment>
<keyword evidence="16" id="KW-1185">Reference proteome</keyword>
<dbReference type="GO" id="GO:0006954">
    <property type="term" value="P:inflammatory response"/>
    <property type="evidence" value="ECO:0007669"/>
    <property type="project" value="UniProtKB-KW"/>
</dbReference>
<organism evidence="16 17">
    <name type="scientific">Parambassis ranga</name>
    <name type="common">Indian glassy fish</name>
    <dbReference type="NCBI Taxonomy" id="210632"/>
    <lineage>
        <taxon>Eukaryota</taxon>
        <taxon>Metazoa</taxon>
        <taxon>Chordata</taxon>
        <taxon>Craniata</taxon>
        <taxon>Vertebrata</taxon>
        <taxon>Euteleostomi</taxon>
        <taxon>Actinopterygii</taxon>
        <taxon>Neopterygii</taxon>
        <taxon>Teleostei</taxon>
        <taxon>Neoteleostei</taxon>
        <taxon>Acanthomorphata</taxon>
        <taxon>Ovalentaria</taxon>
        <taxon>Ambassidae</taxon>
        <taxon>Parambassis</taxon>
    </lineage>
</organism>
<dbReference type="SMART" id="SM00365">
    <property type="entry name" value="LRR_SD22"/>
    <property type="match status" value="9"/>
</dbReference>
<evidence type="ECO:0000256" key="9">
    <source>
        <dbReference type="ARBA" id="ARBA00022989"/>
    </source>
</evidence>
<reference evidence="17" key="1">
    <citation type="submission" date="2025-08" db="UniProtKB">
        <authorList>
            <consortium name="RefSeq"/>
        </authorList>
    </citation>
    <scope>IDENTIFICATION</scope>
</reference>
<evidence type="ECO:0000256" key="13">
    <source>
        <dbReference type="ARBA" id="ARBA00023198"/>
    </source>
</evidence>
<keyword evidence="10" id="KW-0472">Membrane</keyword>
<evidence type="ECO:0000256" key="12">
    <source>
        <dbReference type="ARBA" id="ARBA00023180"/>
    </source>
</evidence>
<evidence type="ECO:0000256" key="8">
    <source>
        <dbReference type="ARBA" id="ARBA00022859"/>
    </source>
</evidence>
<evidence type="ECO:0000259" key="15">
    <source>
        <dbReference type="PROSITE" id="PS50104"/>
    </source>
</evidence>
<dbReference type="SMART" id="SM00082">
    <property type="entry name" value="LRRCT"/>
    <property type="match status" value="1"/>
</dbReference>
<evidence type="ECO:0000256" key="11">
    <source>
        <dbReference type="ARBA" id="ARBA00023170"/>
    </source>
</evidence>
<gene>
    <name evidence="17" type="primary">tlr22</name>
</gene>
<keyword evidence="11" id="KW-0675">Receptor</keyword>
<dbReference type="SMART" id="SM00369">
    <property type="entry name" value="LRR_TYP"/>
    <property type="match status" value="16"/>
</dbReference>
<evidence type="ECO:0000256" key="5">
    <source>
        <dbReference type="ARBA" id="ARBA00022692"/>
    </source>
</evidence>
<dbReference type="SMART" id="SM00368">
    <property type="entry name" value="LRR_RI"/>
    <property type="match status" value="4"/>
</dbReference>
<evidence type="ECO:0000256" key="14">
    <source>
        <dbReference type="SAM" id="SignalP"/>
    </source>
</evidence>
<evidence type="ECO:0000256" key="6">
    <source>
        <dbReference type="ARBA" id="ARBA00022729"/>
    </source>
</evidence>
<dbReference type="Gene3D" id="3.80.10.10">
    <property type="entry name" value="Ribonuclease Inhibitor"/>
    <property type="match status" value="5"/>
</dbReference>
<dbReference type="PANTHER" id="PTHR24365:SF522">
    <property type="entry name" value="LOW QUALITY PROTEIN: TOLL-LIKE RECEPTOR 13-RELATED"/>
    <property type="match status" value="1"/>
</dbReference>
<sequence>MCPLLEGSQTRPKGGARRHKLATFFLFLTILNCIGRDDGYSLQSCRITKNSAVCVNIIREKLKAVPHDIPPTVTSLDLHNNHISRINVSDFKDLPVLTVLDLNKNVISAIDGGAFAKLISLEKLNLNNNRLAKLHERVFEGLSRLTVLRVSRNKIKQVDSASLRSLTSLKFLDISYNKLAHITNVHAILQQLPHLQELHVNNNGLTTFQSRYLTNTSVELCYIDLSQNPITAFRITADVFPNLTWFKIGNSNIKQDMVWDVRNKTFLGEVSTLDISGVQMALGDMKTLLETVNSSLTTLRMNGMKHSLSKLIAISCTIPTMSTLQLRDNKLNFIGSDLFGSCVNVIELDLTQNRIKNLHDDAFVSLHRLRILNLSHNKISTVPAATRNLPVLSELDLSTNLITALGCDDFANQTKLRELSLYKNPIPTLNGCLFKDLTHLEVLKLQTCGINKLNGAFKESLANLRQLHLNENKLTAIGSGEFKGLKSLQNLSLHQNEIEALNYQSFIGLTNLTVLLLQQNRLSTKQMGSFNVLTNLRKLDLSVNTINYLNHSAVTEPPFSKLSYLEELNMGSQHHRQSSYLPRNFLSGLNNLLFFNIKDSRLRFLHQDTFMYTPQLQILDIISNSALQIYSELLSPLKNLQQLYISRTKKVLHSLNFLINANLTELRFLQARENEYSIVTEDIIKSLPALVFLDLLGNSLACDCSNGWFVNWTINDKETQVFNAYNFTCSYPPDSQGNRLLDFDFQSCSVDKAFICFVSTTCAVLCFMAASFTYHFMRWHLVYGYYLFLAWLFDTKHKSEETPYQYDAFISYNAYDEPWVVGELLPKLEGEQGWKLCLHHRDFEPGKAIIDNITDTIYGSRKTICVISRRYLESEWCSKEIQVASFRLFDTQKDVLILVFLEEIPSSMLSPYHRMRKLLKRQTYLSWPRAAEHTDLFWEKLRQALRTGEEEVDEEGGLLAMVTKA</sequence>
<keyword evidence="7" id="KW-0677">Repeat</keyword>
<dbReference type="InParanoid" id="A0A6P7KGN3"/>
<keyword evidence="8" id="KW-0391">Immunity</keyword>
<dbReference type="InterPro" id="IPR001611">
    <property type="entry name" value="Leu-rich_rpt"/>
</dbReference>
<evidence type="ECO:0000256" key="1">
    <source>
        <dbReference type="ARBA" id="ARBA00004479"/>
    </source>
</evidence>
<dbReference type="Proteomes" id="UP000515145">
    <property type="component" value="Chromosome 20"/>
</dbReference>
<feature type="domain" description="TIR" evidence="15">
    <location>
        <begin position="804"/>
        <end position="945"/>
    </location>
</feature>
<evidence type="ECO:0000256" key="7">
    <source>
        <dbReference type="ARBA" id="ARBA00022737"/>
    </source>
</evidence>
<protein>
    <submittedName>
        <fullName evidence="17">Toll-like receptor 22</fullName>
    </submittedName>
</protein>
<dbReference type="InterPro" id="IPR000483">
    <property type="entry name" value="Cys-rich_flank_reg_C"/>
</dbReference>